<dbReference type="EMBL" id="JBHPBY010000021">
    <property type="protein sequence ID" value="MFC1849103.1"/>
    <property type="molecule type" value="Genomic_DNA"/>
</dbReference>
<gene>
    <name evidence="2" type="ORF">ACFL27_02740</name>
</gene>
<evidence type="ECO:0000259" key="1">
    <source>
        <dbReference type="Pfam" id="PF10686"/>
    </source>
</evidence>
<sequence length="305" mass="34195">MIEIRFCDITTALKIDELINCPKDEIVKGIKRKFGNNILDDIGEQPTAEQLQSIPIEGLALSFLGVKFQSQDFLSSVIHALGAASVLNGIDSSIAFELGNFIFGKEEFRVLPKCLAEAGVKSVLSHEKTEVILSWITSVDKSQFIEEVEDMFGNEWINSYSAALTDLKRLISTSVSKSFDLCVWSQDWQKRPLVAIFGDEKCEDTSKARKLLENIYVENKEFILVSGGNEGIERIALEWSKDQGLKKMVFILNKRFGSAARVIQTDAIIKAANIIKIIYNKKTKITAKIIKIAKKNDKEVQTIKI</sequence>
<dbReference type="Proteomes" id="UP001594351">
    <property type="component" value="Unassembled WGS sequence"/>
</dbReference>
<feature type="domain" description="YspA cpYpsA-related SLOG" evidence="1">
    <location>
        <begin position="194"/>
        <end position="253"/>
    </location>
</feature>
<accession>A0ABV6YSP0</accession>
<comment type="caution">
    <text evidence="2">The sequence shown here is derived from an EMBL/GenBank/DDBJ whole genome shotgun (WGS) entry which is preliminary data.</text>
</comment>
<reference evidence="2 3" key="1">
    <citation type="submission" date="2024-09" db="EMBL/GenBank/DDBJ databases">
        <title>Laminarin stimulates single cell rates of sulfate reduction while oxygen inhibits transcriptomic activity in coastal marine sediment.</title>
        <authorList>
            <person name="Lindsay M."/>
            <person name="Orcutt B."/>
            <person name="Emerson D."/>
            <person name="Stepanauskas R."/>
            <person name="D'Angelo T."/>
        </authorList>
    </citation>
    <scope>NUCLEOTIDE SEQUENCE [LARGE SCALE GENOMIC DNA]</scope>
    <source>
        <strain evidence="2">SAG AM-311-K15</strain>
    </source>
</reference>
<dbReference type="InterPro" id="IPR019627">
    <property type="entry name" value="YAcAr"/>
</dbReference>
<proteinExistence type="predicted"/>
<evidence type="ECO:0000313" key="2">
    <source>
        <dbReference type="EMBL" id="MFC1849103.1"/>
    </source>
</evidence>
<organism evidence="2 3">
    <name type="scientific">candidate division CSSED10-310 bacterium</name>
    <dbReference type="NCBI Taxonomy" id="2855610"/>
    <lineage>
        <taxon>Bacteria</taxon>
        <taxon>Bacteria division CSSED10-310</taxon>
    </lineage>
</organism>
<keyword evidence="3" id="KW-1185">Reference proteome</keyword>
<name>A0ABV6YSP0_UNCC1</name>
<dbReference type="Pfam" id="PF10686">
    <property type="entry name" value="YAcAr"/>
    <property type="match status" value="1"/>
</dbReference>
<protein>
    <submittedName>
        <fullName evidence="2">SLOG family protein</fullName>
    </submittedName>
</protein>
<evidence type="ECO:0000313" key="3">
    <source>
        <dbReference type="Proteomes" id="UP001594351"/>
    </source>
</evidence>